<dbReference type="OrthoDB" id="46155at2759"/>
<dbReference type="AlphaFoldDB" id="K0RJZ3"/>
<feature type="compositionally biased region" description="Low complexity" evidence="1">
    <location>
        <begin position="439"/>
        <end position="471"/>
    </location>
</feature>
<gene>
    <name evidence="2" type="ORF">THAOC_34285</name>
</gene>
<evidence type="ECO:0000313" key="2">
    <source>
        <dbReference type="EMBL" id="EJK47022.1"/>
    </source>
</evidence>
<proteinExistence type="predicted"/>
<evidence type="ECO:0000256" key="1">
    <source>
        <dbReference type="SAM" id="MobiDB-lite"/>
    </source>
</evidence>
<sequence>MPALETLEAEAEQNVIDKAYMVDHLPADYDEEEADVFAASMKQLARSLNNRTDRDAGQIERLNETDKFSNKFKSITDFFPNPGKTEGIAKAMMDSHNEAVAANSGAKKGLLRVLSEKGPANLVASLANELVDGHRVQKPLDKINLGKLLKTIKANAHRVETARLPTVTLKALEWTYDWDMAPYDAKLQLNEKITALVKAGMPEEGAISMMTHTLPGNHRANLAEVGIKAFKQHFLSILAGTAPDFPWSSWDQILPQALITLNLLRKSHATPSISAHAHLCGHHDYNAKPLLPIGAAAEVHVKSDERKSWDFHSQPGWYLYTSEDHYRTHAFLMKNTRRVRLADTAVLHKQHITNPTISIADKVVHAAAKLAADAGLLAKRGKTDADMNDLKTLAETVQSLADRHSTQLTASVPVPRVPDDSPPTDPVRLPVTRARARELAAAPAPRVPQPAAAAPRVPQPAAAAPRVLQPASPAPRVPATPIQATSPAPSAASEPIAARTRSKATPITDSRH</sequence>
<protein>
    <submittedName>
        <fullName evidence="2">Uncharacterized protein</fullName>
    </submittedName>
</protein>
<name>K0RJZ3_THAOC</name>
<evidence type="ECO:0000313" key="3">
    <source>
        <dbReference type="Proteomes" id="UP000266841"/>
    </source>
</evidence>
<feature type="compositionally biased region" description="Polar residues" evidence="1">
    <location>
        <begin position="503"/>
        <end position="512"/>
    </location>
</feature>
<reference evidence="2 3" key="1">
    <citation type="journal article" date="2012" name="Genome Biol.">
        <title>Genome and low-iron response of an oceanic diatom adapted to chronic iron limitation.</title>
        <authorList>
            <person name="Lommer M."/>
            <person name="Specht M."/>
            <person name="Roy A.S."/>
            <person name="Kraemer L."/>
            <person name="Andreson R."/>
            <person name="Gutowska M.A."/>
            <person name="Wolf J."/>
            <person name="Bergner S.V."/>
            <person name="Schilhabel M.B."/>
            <person name="Klostermeier U.C."/>
            <person name="Beiko R.G."/>
            <person name="Rosenstiel P."/>
            <person name="Hippler M."/>
            <person name="Laroche J."/>
        </authorList>
    </citation>
    <scope>NUCLEOTIDE SEQUENCE [LARGE SCALE GENOMIC DNA]</scope>
    <source>
        <strain evidence="2 3">CCMP1005</strain>
    </source>
</reference>
<dbReference type="Proteomes" id="UP000266841">
    <property type="component" value="Unassembled WGS sequence"/>
</dbReference>
<keyword evidence="3" id="KW-1185">Reference proteome</keyword>
<dbReference type="EMBL" id="AGNL01047414">
    <property type="protein sequence ID" value="EJK47022.1"/>
    <property type="molecule type" value="Genomic_DNA"/>
</dbReference>
<feature type="compositionally biased region" description="Low complexity" evidence="1">
    <location>
        <begin position="479"/>
        <end position="498"/>
    </location>
</feature>
<comment type="caution">
    <text evidence="2">The sequence shown here is derived from an EMBL/GenBank/DDBJ whole genome shotgun (WGS) entry which is preliminary data.</text>
</comment>
<feature type="region of interest" description="Disordered" evidence="1">
    <location>
        <begin position="406"/>
        <end position="512"/>
    </location>
</feature>
<feature type="non-terminal residue" evidence="2">
    <location>
        <position position="512"/>
    </location>
</feature>
<accession>K0RJZ3</accession>
<organism evidence="2 3">
    <name type="scientific">Thalassiosira oceanica</name>
    <name type="common">Marine diatom</name>
    <dbReference type="NCBI Taxonomy" id="159749"/>
    <lineage>
        <taxon>Eukaryota</taxon>
        <taxon>Sar</taxon>
        <taxon>Stramenopiles</taxon>
        <taxon>Ochrophyta</taxon>
        <taxon>Bacillariophyta</taxon>
        <taxon>Coscinodiscophyceae</taxon>
        <taxon>Thalassiosirophycidae</taxon>
        <taxon>Thalassiosirales</taxon>
        <taxon>Thalassiosiraceae</taxon>
        <taxon>Thalassiosira</taxon>
    </lineage>
</organism>